<gene>
    <name evidence="2" type="ORF">METZ01_LOCUS209526</name>
</gene>
<accession>A0A382F209</accession>
<dbReference type="InterPro" id="IPR024311">
    <property type="entry name" value="Lipocalin-like"/>
</dbReference>
<name>A0A382F209_9ZZZZ</name>
<organism evidence="2">
    <name type="scientific">marine metagenome</name>
    <dbReference type="NCBI Taxonomy" id="408172"/>
    <lineage>
        <taxon>unclassified sequences</taxon>
        <taxon>metagenomes</taxon>
        <taxon>ecological metagenomes</taxon>
    </lineage>
</organism>
<dbReference type="EMBL" id="UINC01047415">
    <property type="protein sequence ID" value="SVB56672.1"/>
    <property type="molecule type" value="Genomic_DNA"/>
</dbReference>
<dbReference type="AlphaFoldDB" id="A0A382F209"/>
<evidence type="ECO:0000259" key="1">
    <source>
        <dbReference type="Pfam" id="PF13924"/>
    </source>
</evidence>
<proteinExistence type="predicted"/>
<dbReference type="PROSITE" id="PS51257">
    <property type="entry name" value="PROKAR_LIPOPROTEIN"/>
    <property type="match status" value="1"/>
</dbReference>
<reference evidence="2" key="1">
    <citation type="submission" date="2018-05" db="EMBL/GenBank/DDBJ databases">
        <authorList>
            <person name="Lanie J.A."/>
            <person name="Ng W.-L."/>
            <person name="Kazmierczak K.M."/>
            <person name="Andrzejewski T.M."/>
            <person name="Davidsen T.M."/>
            <person name="Wayne K.J."/>
            <person name="Tettelin H."/>
            <person name="Glass J.I."/>
            <person name="Rusch D."/>
            <person name="Podicherti R."/>
            <person name="Tsui H.-C.T."/>
            <person name="Winkler M.E."/>
        </authorList>
    </citation>
    <scope>NUCLEOTIDE SEQUENCE</scope>
</reference>
<evidence type="ECO:0000313" key="2">
    <source>
        <dbReference type="EMBL" id="SVB56672.1"/>
    </source>
</evidence>
<dbReference type="Pfam" id="PF13924">
    <property type="entry name" value="Lipocalin_5"/>
    <property type="match status" value="1"/>
</dbReference>
<feature type="domain" description="Lipocalin-like" evidence="1">
    <location>
        <begin position="35"/>
        <end position="151"/>
    </location>
</feature>
<sequence length="171" mass="18419">MYSVNKLFVVLGFLVLLSGCQGSPAPTPAAGPLEGVWQVIARTGADTDTGSTEASIQPGLYIFGKRHYSMMYVPGGDPRALFGGTLNEVTDSEKVQAYDTFIANSGTYEISESSITTRPAMAKNPNFMTGSHSSVHSYRIEADSLWLTIESISIYSELPGPKTTTKLVRVE</sequence>
<protein>
    <recommendedName>
        <fullName evidence="1">Lipocalin-like domain-containing protein</fullName>
    </recommendedName>
</protein>